<protein>
    <submittedName>
        <fullName evidence="1">Uncharacterized protein</fullName>
    </submittedName>
</protein>
<reference evidence="2" key="1">
    <citation type="submission" date="2018-06" db="EMBL/GenBank/DDBJ databases">
        <title>Genome assembly of Danube salmon.</title>
        <authorList>
            <person name="Macqueen D.J."/>
            <person name="Gundappa M.K."/>
        </authorList>
    </citation>
    <scope>NUCLEOTIDE SEQUENCE [LARGE SCALE GENOMIC DNA]</scope>
</reference>
<name>A0A4W5Q2L0_9TELE</name>
<proteinExistence type="predicted"/>
<dbReference type="Ensembl" id="ENSHHUT00000070957.1">
    <property type="protein sequence ID" value="ENSHHUP00000068658.1"/>
    <property type="gene ID" value="ENSHHUG00000040431.1"/>
</dbReference>
<evidence type="ECO:0000313" key="1">
    <source>
        <dbReference type="Ensembl" id="ENSHHUP00000068658.1"/>
    </source>
</evidence>
<evidence type="ECO:0000313" key="2">
    <source>
        <dbReference type="Proteomes" id="UP000314982"/>
    </source>
</evidence>
<keyword evidence="2" id="KW-1185">Reference proteome</keyword>
<organism evidence="1 2">
    <name type="scientific">Hucho hucho</name>
    <name type="common">huchen</name>
    <dbReference type="NCBI Taxonomy" id="62062"/>
    <lineage>
        <taxon>Eukaryota</taxon>
        <taxon>Metazoa</taxon>
        <taxon>Chordata</taxon>
        <taxon>Craniata</taxon>
        <taxon>Vertebrata</taxon>
        <taxon>Euteleostomi</taxon>
        <taxon>Actinopterygii</taxon>
        <taxon>Neopterygii</taxon>
        <taxon>Teleostei</taxon>
        <taxon>Protacanthopterygii</taxon>
        <taxon>Salmoniformes</taxon>
        <taxon>Salmonidae</taxon>
        <taxon>Salmoninae</taxon>
        <taxon>Hucho</taxon>
    </lineage>
</organism>
<dbReference type="GeneTree" id="ENSGT00940000156484"/>
<reference evidence="1" key="3">
    <citation type="submission" date="2025-09" db="UniProtKB">
        <authorList>
            <consortium name="Ensembl"/>
        </authorList>
    </citation>
    <scope>IDENTIFICATION</scope>
</reference>
<dbReference type="AlphaFoldDB" id="A0A4W5Q2L0"/>
<sequence>MGTFNPAELFWYPSPDLWLDTILSQRSTDNSFDLMPCHAGETCVNPCYNSHDYTNHQQQHVNATLVTMLGSSTQTTVHLAGPCWGQFQNRQTCTGCWGGWQGAGLFPRHTSNASYMDVAKQIKGLFHEEGIHATTVQPKFITVNFVSDTLNTCMVLCGRAGRHKLLTTNTIEFY</sequence>
<dbReference type="Proteomes" id="UP000314982">
    <property type="component" value="Unassembled WGS sequence"/>
</dbReference>
<reference evidence="1" key="2">
    <citation type="submission" date="2025-08" db="UniProtKB">
        <authorList>
            <consortium name="Ensembl"/>
        </authorList>
    </citation>
    <scope>IDENTIFICATION</scope>
</reference>
<accession>A0A4W5Q2L0</accession>